<dbReference type="Proteomes" id="UP000278222">
    <property type="component" value="Unassembled WGS sequence"/>
</dbReference>
<feature type="modified residue" description="N6-(pyridoxal phosphate)lysine" evidence="2">
    <location>
        <position position="199"/>
    </location>
</feature>
<feature type="active site" description="Proton acceptor" evidence="1">
    <location>
        <position position="199"/>
    </location>
</feature>
<organism evidence="4 5">
    <name type="scientific">Stella humosa</name>
    <dbReference type="NCBI Taxonomy" id="94"/>
    <lineage>
        <taxon>Bacteria</taxon>
        <taxon>Pseudomonadati</taxon>
        <taxon>Pseudomonadota</taxon>
        <taxon>Alphaproteobacteria</taxon>
        <taxon>Rhodospirillales</taxon>
        <taxon>Stellaceae</taxon>
        <taxon>Stella</taxon>
    </lineage>
</organism>
<dbReference type="InterPro" id="IPR015421">
    <property type="entry name" value="PyrdxlP-dep_Trfase_major"/>
</dbReference>
<protein>
    <submittedName>
        <fullName evidence="4">dTDP-4-amino-4,6-dideoxygalactose transaminase</fullName>
    </submittedName>
</protein>
<accession>A0A3N1MKW6</accession>
<dbReference type="GO" id="GO:0008483">
    <property type="term" value="F:transaminase activity"/>
    <property type="evidence" value="ECO:0007669"/>
    <property type="project" value="TreeGrafter"/>
</dbReference>
<dbReference type="GO" id="GO:0030170">
    <property type="term" value="F:pyridoxal phosphate binding"/>
    <property type="evidence" value="ECO:0007669"/>
    <property type="project" value="TreeGrafter"/>
</dbReference>
<dbReference type="InterPro" id="IPR015424">
    <property type="entry name" value="PyrdxlP-dep_Trfase"/>
</dbReference>
<dbReference type="Gene3D" id="3.90.1150.10">
    <property type="entry name" value="Aspartate Aminotransferase, domain 1"/>
    <property type="match status" value="1"/>
</dbReference>
<dbReference type="Gene3D" id="3.40.640.10">
    <property type="entry name" value="Type I PLP-dependent aspartate aminotransferase-like (Major domain)"/>
    <property type="match status" value="1"/>
</dbReference>
<evidence type="ECO:0000313" key="5">
    <source>
        <dbReference type="Proteomes" id="UP000278222"/>
    </source>
</evidence>
<dbReference type="InterPro" id="IPR000653">
    <property type="entry name" value="DegT/StrS_aminotransferase"/>
</dbReference>
<dbReference type="RefSeq" id="WP_123688384.1">
    <property type="nucleotide sequence ID" value="NZ_AP019700.1"/>
</dbReference>
<dbReference type="SUPFAM" id="SSF53383">
    <property type="entry name" value="PLP-dependent transferases"/>
    <property type="match status" value="1"/>
</dbReference>
<dbReference type="PIRSF" id="PIRSF000390">
    <property type="entry name" value="PLP_StrS"/>
    <property type="match status" value="1"/>
</dbReference>
<dbReference type="Pfam" id="PF01041">
    <property type="entry name" value="DegT_DnrJ_EryC1"/>
    <property type="match status" value="1"/>
</dbReference>
<dbReference type="PANTHER" id="PTHR30244:SF42">
    <property type="entry name" value="UDP-2-ACETAMIDO-2-DEOXY-3-OXO-D-GLUCURONATE AMINOTRANSFERASE"/>
    <property type="match status" value="1"/>
</dbReference>
<reference evidence="4 5" key="1">
    <citation type="submission" date="2018-11" db="EMBL/GenBank/DDBJ databases">
        <title>Genomic Encyclopedia of Type Strains, Phase IV (KMG-IV): sequencing the most valuable type-strain genomes for metagenomic binning, comparative biology and taxonomic classification.</title>
        <authorList>
            <person name="Goeker M."/>
        </authorList>
    </citation>
    <scope>NUCLEOTIDE SEQUENCE [LARGE SCALE GENOMIC DNA]</scope>
    <source>
        <strain evidence="4 5">DSM 5900</strain>
    </source>
</reference>
<dbReference type="EMBL" id="RJKX01000011">
    <property type="protein sequence ID" value="ROQ01646.1"/>
    <property type="molecule type" value="Genomic_DNA"/>
</dbReference>
<evidence type="ECO:0000256" key="2">
    <source>
        <dbReference type="PIRSR" id="PIRSR000390-2"/>
    </source>
</evidence>
<keyword evidence="5" id="KW-1185">Reference proteome</keyword>
<evidence type="ECO:0000256" key="3">
    <source>
        <dbReference type="RuleBase" id="RU004508"/>
    </source>
</evidence>
<dbReference type="InterPro" id="IPR015422">
    <property type="entry name" value="PyrdxlP-dep_Trfase_small"/>
</dbReference>
<evidence type="ECO:0000313" key="4">
    <source>
        <dbReference type="EMBL" id="ROQ01646.1"/>
    </source>
</evidence>
<dbReference type="AlphaFoldDB" id="A0A3N1MKW6"/>
<name>A0A3N1MKW6_9PROT</name>
<dbReference type="PANTHER" id="PTHR30244">
    <property type="entry name" value="TRANSAMINASE"/>
    <property type="match status" value="1"/>
</dbReference>
<dbReference type="GO" id="GO:0000271">
    <property type="term" value="P:polysaccharide biosynthetic process"/>
    <property type="evidence" value="ECO:0007669"/>
    <property type="project" value="TreeGrafter"/>
</dbReference>
<comment type="caution">
    <text evidence="4">The sequence shown here is derived from an EMBL/GenBank/DDBJ whole genome shotgun (WGS) entry which is preliminary data.</text>
</comment>
<keyword evidence="2 3" id="KW-0663">Pyridoxal phosphate</keyword>
<dbReference type="OrthoDB" id="9768668at2"/>
<comment type="similarity">
    <text evidence="3">Belongs to the DegT/DnrJ/EryC1 family.</text>
</comment>
<gene>
    <name evidence="4" type="ORF">EDC65_0828</name>
</gene>
<proteinExistence type="inferred from homology"/>
<dbReference type="CDD" id="cd00616">
    <property type="entry name" value="AHBA_syn"/>
    <property type="match status" value="1"/>
</dbReference>
<evidence type="ECO:0000256" key="1">
    <source>
        <dbReference type="PIRSR" id="PIRSR000390-1"/>
    </source>
</evidence>
<sequence>MSDTIPAPIPFVDIPGQVRRLRDRIDARVRRVLDHGQFILGPEVRELEQALSDYVGGAHVVTTGSGHDAILMGLMAEGIGPGDAVFVPAFTFVSTAEAVASVGAVPIFVDVDEHSFTMDPLDLERRIAKVRRDGTWRPRAVMPVDIFGMPADYAALGAVAGAAGLFLLSDAAQSFGGTIGNQRVGRLAHATMTSFFPAKPLGAAGDGGALFTDDPARADTYRRLRNHGQDARGECLSVGLTGRLDTLQAAILLVKLEAFPDDLIRREAAARRYDAALARHVAVPHRPADTTCAWALYTILSDRRDAIRAALAAENIPSRVYYEQALHLHAAFAASSEGPGSLPVTERLGQRNLSLPIHAELDAATIDRITAIVAAAAG</sequence>